<accession>A0AAV4JWU5</accession>
<name>A0AAV4JWU5_9GAST</name>
<dbReference type="AlphaFoldDB" id="A0AAV4JWU5"/>
<proteinExistence type="predicted"/>
<dbReference type="Proteomes" id="UP000762676">
    <property type="component" value="Unassembled WGS sequence"/>
</dbReference>
<dbReference type="EMBL" id="BMAT01010398">
    <property type="protein sequence ID" value="GFS26198.1"/>
    <property type="molecule type" value="Genomic_DNA"/>
</dbReference>
<keyword evidence="2" id="KW-1185">Reference proteome</keyword>
<organism evidence="1 2">
    <name type="scientific">Elysia marginata</name>
    <dbReference type="NCBI Taxonomy" id="1093978"/>
    <lineage>
        <taxon>Eukaryota</taxon>
        <taxon>Metazoa</taxon>
        <taxon>Spiralia</taxon>
        <taxon>Lophotrochozoa</taxon>
        <taxon>Mollusca</taxon>
        <taxon>Gastropoda</taxon>
        <taxon>Heterobranchia</taxon>
        <taxon>Euthyneura</taxon>
        <taxon>Panpulmonata</taxon>
        <taxon>Sacoglossa</taxon>
        <taxon>Placobranchoidea</taxon>
        <taxon>Plakobranchidae</taxon>
        <taxon>Elysia</taxon>
    </lineage>
</organism>
<evidence type="ECO:0000313" key="1">
    <source>
        <dbReference type="EMBL" id="GFS26198.1"/>
    </source>
</evidence>
<reference evidence="1 2" key="1">
    <citation type="journal article" date="2021" name="Elife">
        <title>Chloroplast acquisition without the gene transfer in kleptoplastic sea slugs, Plakobranchus ocellatus.</title>
        <authorList>
            <person name="Maeda T."/>
            <person name="Takahashi S."/>
            <person name="Yoshida T."/>
            <person name="Shimamura S."/>
            <person name="Takaki Y."/>
            <person name="Nagai Y."/>
            <person name="Toyoda A."/>
            <person name="Suzuki Y."/>
            <person name="Arimoto A."/>
            <person name="Ishii H."/>
            <person name="Satoh N."/>
            <person name="Nishiyama T."/>
            <person name="Hasebe M."/>
            <person name="Maruyama T."/>
            <person name="Minagawa J."/>
            <person name="Obokata J."/>
            <person name="Shigenobu S."/>
        </authorList>
    </citation>
    <scope>NUCLEOTIDE SEQUENCE [LARGE SCALE GENOMIC DNA]</scope>
</reference>
<protein>
    <submittedName>
        <fullName evidence="1">Uncharacterized protein</fullName>
    </submittedName>
</protein>
<evidence type="ECO:0000313" key="2">
    <source>
        <dbReference type="Proteomes" id="UP000762676"/>
    </source>
</evidence>
<comment type="caution">
    <text evidence="1">The sequence shown here is derived from an EMBL/GenBank/DDBJ whole genome shotgun (WGS) entry which is preliminary data.</text>
</comment>
<sequence>MIMKNSFNITYADLGSTPSSNVWTETEFPLPRREPILRFRQVEGLTTPIFTYAALQEDNVVRIISIKTLHAEIKNLYCVFLDFKSGPFPRFAVKASVDNIPENHNSTFTAAYISCQIDTTESKPDYVGLVPEKNLLQWPSHVIPIQGGGHVHRVSEEVSSARRPGEERGKDALRYGSNVLGCTFRDDHFFHPNNRSKLIVDPSKVDVMGIHFIWRGSGLTDNIPVQDGYLAHYRIPLLDCKPQVKDTTVVDRFGARLAERLTHVWSRLPGVALGWRPVFTSKDCPLSKEKV</sequence>
<gene>
    <name evidence="1" type="ORF">ElyMa_005205900</name>
</gene>